<feature type="domain" description="Lactate/malate dehydrogenase C-terminal" evidence="2">
    <location>
        <begin position="27"/>
        <end position="69"/>
    </location>
</feature>
<protein>
    <submittedName>
        <fullName evidence="3">Putative malate dehydrogenase</fullName>
    </submittedName>
</protein>
<dbReference type="Gene3D" id="3.90.110.10">
    <property type="entry name" value="Lactate dehydrogenase/glycoside hydrolase, family 4, C-terminal"/>
    <property type="match status" value="1"/>
</dbReference>
<dbReference type="GO" id="GO:0016616">
    <property type="term" value="F:oxidoreductase activity, acting on the CH-OH group of donors, NAD or NADP as acceptor"/>
    <property type="evidence" value="ECO:0007669"/>
    <property type="project" value="InterPro"/>
</dbReference>
<dbReference type="GO" id="GO:0006108">
    <property type="term" value="P:malate metabolic process"/>
    <property type="evidence" value="ECO:0007669"/>
    <property type="project" value="InterPro"/>
</dbReference>
<dbReference type="GO" id="GO:0016615">
    <property type="term" value="F:malate dehydrogenase activity"/>
    <property type="evidence" value="ECO:0007669"/>
    <property type="project" value="InterPro"/>
</dbReference>
<dbReference type="InterPro" id="IPR015955">
    <property type="entry name" value="Lactate_DH/Glyco_Ohase_4_C"/>
</dbReference>
<evidence type="ECO:0000313" key="3">
    <source>
        <dbReference type="EMBL" id="BBG06355.1"/>
    </source>
</evidence>
<name>A0A5S9HHB3_9CONI</name>
<accession>A0A5S9HHB3</accession>
<keyword evidence="1" id="KW-0560">Oxidoreductase</keyword>
<dbReference type="PANTHER" id="PTHR23382">
    <property type="entry name" value="MALATE DEHYDROGENASE"/>
    <property type="match status" value="1"/>
</dbReference>
<dbReference type="AlphaFoldDB" id="A0A5S9HHB3"/>
<reference evidence="3" key="1">
    <citation type="journal article" date="2019" name="Phytotaxa">
        <title>Molecular phylogeny of Juniperus in Iran with special reference to the J. excelsa complex, focusing on J. seravschanica.</title>
        <authorList>
            <person name="Hojjati F."/>
            <person name="Kazempour-Osaloo Sh."/>
            <person name="Adams R.P."/>
            <person name="Assadi M."/>
        </authorList>
    </citation>
    <scope>NUCLEOTIDE SEQUENCE</scope>
</reference>
<sequence>MLISTIRNSLYFYNLQGGLQLFYHLNDCNTLQGTWVSMGVYSDGSYDVPSGVIFSYPVTCENGKWSIVQGNS</sequence>
<evidence type="ECO:0000259" key="2">
    <source>
        <dbReference type="Pfam" id="PF02866"/>
    </source>
</evidence>
<gene>
    <name evidence="3" type="primary">maldehy</name>
</gene>
<organism evidence="3">
    <name type="scientific">Juniperus sabina</name>
    <dbReference type="NCBI Taxonomy" id="224740"/>
    <lineage>
        <taxon>Eukaryota</taxon>
        <taxon>Viridiplantae</taxon>
        <taxon>Streptophyta</taxon>
        <taxon>Embryophyta</taxon>
        <taxon>Tracheophyta</taxon>
        <taxon>Spermatophyta</taxon>
        <taxon>Pinopsida</taxon>
        <taxon>Pinidae</taxon>
        <taxon>Conifers II</taxon>
        <taxon>Cupressales</taxon>
        <taxon>Cupressaceae</taxon>
        <taxon>Juniperus</taxon>
    </lineage>
</organism>
<evidence type="ECO:0000256" key="1">
    <source>
        <dbReference type="ARBA" id="ARBA00023002"/>
    </source>
</evidence>
<dbReference type="Pfam" id="PF02866">
    <property type="entry name" value="Ldh_1_C"/>
    <property type="match status" value="1"/>
</dbReference>
<dbReference type="InterPro" id="IPR010945">
    <property type="entry name" value="Malate_DH_type2"/>
</dbReference>
<dbReference type="EMBL" id="LC420922">
    <property type="protein sequence ID" value="BBG06360.1"/>
    <property type="molecule type" value="Genomic_DNA"/>
</dbReference>
<dbReference type="InterPro" id="IPR022383">
    <property type="entry name" value="Lactate/malate_DH_C"/>
</dbReference>
<dbReference type="SUPFAM" id="SSF56327">
    <property type="entry name" value="LDH C-terminal domain-like"/>
    <property type="match status" value="1"/>
</dbReference>
<dbReference type="EMBL" id="LC420912">
    <property type="protein sequence ID" value="BBG06355.1"/>
    <property type="molecule type" value="Genomic_DNA"/>
</dbReference>
<proteinExistence type="predicted"/>